<keyword evidence="1" id="KW-0472">Membrane</keyword>
<dbReference type="Proteomes" id="UP001054945">
    <property type="component" value="Unassembled WGS sequence"/>
</dbReference>
<accession>A0AAV4V4H6</accession>
<dbReference type="AlphaFoldDB" id="A0AAV4V4H6"/>
<sequence>IAVILSQVVCLVCINLVFRWCQMFGGFTWDSDADKQFYYHPLLMILGLVFFYGDVLIPNAMMCIDNDVPCHIISVNIHNHRVYHNRYLP</sequence>
<gene>
    <name evidence="2" type="ORF">CEXT_513141</name>
</gene>
<dbReference type="Gene3D" id="1.20.120.1770">
    <property type="match status" value="1"/>
</dbReference>
<evidence type="ECO:0000256" key="1">
    <source>
        <dbReference type="SAM" id="Phobius"/>
    </source>
</evidence>
<feature type="non-terminal residue" evidence="2">
    <location>
        <position position="1"/>
    </location>
</feature>
<proteinExistence type="predicted"/>
<evidence type="ECO:0000313" key="3">
    <source>
        <dbReference type="Proteomes" id="UP001054945"/>
    </source>
</evidence>
<keyword evidence="3" id="KW-1185">Reference proteome</keyword>
<evidence type="ECO:0000313" key="2">
    <source>
        <dbReference type="EMBL" id="GIY64799.1"/>
    </source>
</evidence>
<name>A0AAV4V4H6_CAEEX</name>
<dbReference type="EMBL" id="BPLR01013925">
    <property type="protein sequence ID" value="GIY64799.1"/>
    <property type="molecule type" value="Genomic_DNA"/>
</dbReference>
<organism evidence="2 3">
    <name type="scientific">Caerostris extrusa</name>
    <name type="common">Bark spider</name>
    <name type="synonym">Caerostris bankana</name>
    <dbReference type="NCBI Taxonomy" id="172846"/>
    <lineage>
        <taxon>Eukaryota</taxon>
        <taxon>Metazoa</taxon>
        <taxon>Ecdysozoa</taxon>
        <taxon>Arthropoda</taxon>
        <taxon>Chelicerata</taxon>
        <taxon>Arachnida</taxon>
        <taxon>Araneae</taxon>
        <taxon>Araneomorphae</taxon>
        <taxon>Entelegynae</taxon>
        <taxon>Araneoidea</taxon>
        <taxon>Araneidae</taxon>
        <taxon>Caerostris</taxon>
    </lineage>
</organism>
<feature type="transmembrane region" description="Helical" evidence="1">
    <location>
        <begin position="38"/>
        <end position="57"/>
    </location>
</feature>
<protein>
    <recommendedName>
        <fullName evidence="4">Cytochrome b561 domain-containing protein</fullName>
    </recommendedName>
</protein>
<evidence type="ECO:0008006" key="4">
    <source>
        <dbReference type="Google" id="ProtNLM"/>
    </source>
</evidence>
<keyword evidence="1" id="KW-0812">Transmembrane</keyword>
<comment type="caution">
    <text evidence="2">The sequence shown here is derived from an EMBL/GenBank/DDBJ whole genome shotgun (WGS) entry which is preliminary data.</text>
</comment>
<reference evidence="2 3" key="1">
    <citation type="submission" date="2021-06" db="EMBL/GenBank/DDBJ databases">
        <title>Caerostris extrusa draft genome.</title>
        <authorList>
            <person name="Kono N."/>
            <person name="Arakawa K."/>
        </authorList>
    </citation>
    <scope>NUCLEOTIDE SEQUENCE [LARGE SCALE GENOMIC DNA]</scope>
</reference>
<keyword evidence="1" id="KW-1133">Transmembrane helix</keyword>